<evidence type="ECO:0000256" key="2">
    <source>
        <dbReference type="ARBA" id="ARBA00022692"/>
    </source>
</evidence>
<evidence type="ECO:0000259" key="8">
    <source>
        <dbReference type="PROSITE" id="PS50893"/>
    </source>
</evidence>
<dbReference type="SMART" id="SM00382">
    <property type="entry name" value="AAA"/>
    <property type="match status" value="1"/>
</dbReference>
<proteinExistence type="predicted"/>
<feature type="transmembrane region" description="Helical" evidence="7">
    <location>
        <begin position="147"/>
        <end position="166"/>
    </location>
</feature>
<feature type="domain" description="ABC transmembrane type-1" evidence="9">
    <location>
        <begin position="36"/>
        <end position="313"/>
    </location>
</feature>
<dbReference type="CDD" id="cd18551">
    <property type="entry name" value="ABC_6TM_LmrA_like"/>
    <property type="match status" value="1"/>
</dbReference>
<dbReference type="PROSITE" id="PS00211">
    <property type="entry name" value="ABC_TRANSPORTER_1"/>
    <property type="match status" value="1"/>
</dbReference>
<dbReference type="Pfam" id="PF00664">
    <property type="entry name" value="ABC_membrane"/>
    <property type="match status" value="1"/>
</dbReference>
<comment type="caution">
    <text evidence="10">The sequence shown here is derived from an EMBL/GenBank/DDBJ whole genome shotgun (WGS) entry which is preliminary data.</text>
</comment>
<dbReference type="InterPro" id="IPR003439">
    <property type="entry name" value="ABC_transporter-like_ATP-bd"/>
</dbReference>
<dbReference type="PROSITE" id="PS50893">
    <property type="entry name" value="ABC_TRANSPORTER_2"/>
    <property type="match status" value="1"/>
</dbReference>
<dbReference type="InterPro" id="IPR003593">
    <property type="entry name" value="AAA+_ATPase"/>
</dbReference>
<evidence type="ECO:0000256" key="4">
    <source>
        <dbReference type="ARBA" id="ARBA00022840"/>
    </source>
</evidence>
<evidence type="ECO:0000313" key="11">
    <source>
        <dbReference type="Proteomes" id="UP001595923"/>
    </source>
</evidence>
<evidence type="ECO:0000256" key="6">
    <source>
        <dbReference type="ARBA" id="ARBA00023136"/>
    </source>
</evidence>
<feature type="transmembrane region" description="Helical" evidence="7">
    <location>
        <begin position="34"/>
        <end position="56"/>
    </location>
</feature>
<dbReference type="InterPro" id="IPR011527">
    <property type="entry name" value="ABC1_TM_dom"/>
</dbReference>
<evidence type="ECO:0000256" key="3">
    <source>
        <dbReference type="ARBA" id="ARBA00022741"/>
    </source>
</evidence>
<feature type="transmembrane region" description="Helical" evidence="7">
    <location>
        <begin position="284"/>
        <end position="304"/>
    </location>
</feature>
<feature type="domain" description="ABC transporter" evidence="8">
    <location>
        <begin position="352"/>
        <end position="585"/>
    </location>
</feature>
<dbReference type="PANTHER" id="PTHR43394:SF1">
    <property type="entry name" value="ATP-BINDING CASSETTE SUB-FAMILY B MEMBER 10, MITOCHONDRIAL"/>
    <property type="match status" value="1"/>
</dbReference>
<dbReference type="GO" id="GO:0005524">
    <property type="term" value="F:ATP binding"/>
    <property type="evidence" value="ECO:0007669"/>
    <property type="project" value="UniProtKB-KW"/>
</dbReference>
<dbReference type="PROSITE" id="PS50929">
    <property type="entry name" value="ABC_TM1F"/>
    <property type="match status" value="1"/>
</dbReference>
<dbReference type="InterPro" id="IPR017871">
    <property type="entry name" value="ABC_transporter-like_CS"/>
</dbReference>
<feature type="transmembrane region" description="Helical" evidence="7">
    <location>
        <begin position="68"/>
        <end position="91"/>
    </location>
</feature>
<dbReference type="Pfam" id="PF00005">
    <property type="entry name" value="ABC_tran"/>
    <property type="match status" value="1"/>
</dbReference>
<evidence type="ECO:0000256" key="7">
    <source>
        <dbReference type="SAM" id="Phobius"/>
    </source>
</evidence>
<evidence type="ECO:0000313" key="10">
    <source>
        <dbReference type="EMBL" id="MFC4565492.1"/>
    </source>
</evidence>
<dbReference type="RefSeq" id="WP_378579507.1">
    <property type="nucleotide sequence ID" value="NZ_JBHSFQ010000039.1"/>
</dbReference>
<dbReference type="SUPFAM" id="SSF90123">
    <property type="entry name" value="ABC transporter transmembrane region"/>
    <property type="match status" value="1"/>
</dbReference>
<gene>
    <name evidence="10" type="ORF">ACFO4E_26850</name>
</gene>
<dbReference type="Proteomes" id="UP001595923">
    <property type="component" value="Unassembled WGS sequence"/>
</dbReference>
<feature type="transmembrane region" description="Helical" evidence="7">
    <location>
        <begin position="172"/>
        <end position="192"/>
    </location>
</feature>
<name>A0ABV9E351_9ACTN</name>
<dbReference type="Gene3D" id="1.20.1560.10">
    <property type="entry name" value="ABC transporter type 1, transmembrane domain"/>
    <property type="match status" value="1"/>
</dbReference>
<sequence>MSRPTASAPAAHGPDAPAERLNLFRDLVRQRGRVGVVVVLALLSSGGTLALPMLMAQVISAVQAGDPVFWWVAGMVGAALGGAVAGALATYQLQRMGNGLIYRLRDRVMRHSLGTWVEETRRKGAGDLSASLTADAARVKAAVETGLQLPLAAVTLIGTITVMAFLDWQLLLITAAAFAVAAMIVVAVMRSLRGTYLSVQYDVAHLAERFVAALGAITIIKAYRAEKRIGDDLGAVAERVYGLELKAARLESLVVPAITLGQQIALVAVIIGGGARVIDGRLDLAVFAAFLLYLLQLAAPLLMAASSLASIQAGVVAQQRFNEVFALPLESAGPAAAAADVPGPGAADAPAVRFDRVAFSYDDRPALDGVDLVVPRRGLTAIVGRSGAGKSTVLSLIERFAVPSSGRVSILGTPAAELPLEELRGRITFVDQTFTLLADTVRSNLTLGVDRVPGDDELYAVLAEVGLDDAVRALPAGLDTPLGGETDLSGGQRQRLALARAFAADTPLVLLDEPSSQLDSVNEHRLRGLVERLARDRAVVVVAHRLSTVQDADHIVVLDEGRVIGQGTHPHLTATSAAYAALLDGQMLRPRDEPAPEGQEV</sequence>
<evidence type="ECO:0000256" key="5">
    <source>
        <dbReference type="ARBA" id="ARBA00022989"/>
    </source>
</evidence>
<reference evidence="11" key="1">
    <citation type="journal article" date="2019" name="Int. J. Syst. Evol. Microbiol.">
        <title>The Global Catalogue of Microorganisms (GCM) 10K type strain sequencing project: providing services to taxonomists for standard genome sequencing and annotation.</title>
        <authorList>
            <consortium name="The Broad Institute Genomics Platform"/>
            <consortium name="The Broad Institute Genome Sequencing Center for Infectious Disease"/>
            <person name="Wu L."/>
            <person name="Ma J."/>
        </authorList>
    </citation>
    <scope>NUCLEOTIDE SEQUENCE [LARGE SCALE GENOMIC DNA]</scope>
    <source>
        <strain evidence="11">XZYJ18</strain>
    </source>
</reference>
<dbReference type="InterPro" id="IPR039421">
    <property type="entry name" value="Type_1_exporter"/>
</dbReference>
<dbReference type="InterPro" id="IPR036640">
    <property type="entry name" value="ABC1_TM_sf"/>
</dbReference>
<dbReference type="PANTHER" id="PTHR43394">
    <property type="entry name" value="ATP-DEPENDENT PERMEASE MDL1, MITOCHONDRIAL"/>
    <property type="match status" value="1"/>
</dbReference>
<keyword evidence="5 7" id="KW-1133">Transmembrane helix</keyword>
<comment type="subcellular location">
    <subcellularLocation>
        <location evidence="1">Cell membrane</location>
        <topology evidence="1">Multi-pass membrane protein</topology>
    </subcellularLocation>
</comment>
<dbReference type="InterPro" id="IPR027417">
    <property type="entry name" value="P-loop_NTPase"/>
</dbReference>
<evidence type="ECO:0000256" key="1">
    <source>
        <dbReference type="ARBA" id="ARBA00004651"/>
    </source>
</evidence>
<accession>A0ABV9E351</accession>
<keyword evidence="2 7" id="KW-0812">Transmembrane</keyword>
<dbReference type="SUPFAM" id="SSF52540">
    <property type="entry name" value="P-loop containing nucleoside triphosphate hydrolases"/>
    <property type="match status" value="1"/>
</dbReference>
<keyword evidence="3" id="KW-0547">Nucleotide-binding</keyword>
<keyword evidence="11" id="KW-1185">Reference proteome</keyword>
<organism evidence="10 11">
    <name type="scientific">Nocardiopsis mangrovi</name>
    <dbReference type="NCBI Taxonomy" id="1179818"/>
    <lineage>
        <taxon>Bacteria</taxon>
        <taxon>Bacillati</taxon>
        <taxon>Actinomycetota</taxon>
        <taxon>Actinomycetes</taxon>
        <taxon>Streptosporangiales</taxon>
        <taxon>Nocardiopsidaceae</taxon>
        <taxon>Nocardiopsis</taxon>
    </lineage>
</organism>
<evidence type="ECO:0000259" key="9">
    <source>
        <dbReference type="PROSITE" id="PS50929"/>
    </source>
</evidence>
<dbReference type="Gene3D" id="3.40.50.300">
    <property type="entry name" value="P-loop containing nucleotide triphosphate hydrolases"/>
    <property type="match status" value="1"/>
</dbReference>
<protein>
    <submittedName>
        <fullName evidence="10">ABC transporter ATP-binding protein</fullName>
    </submittedName>
</protein>
<keyword evidence="6 7" id="KW-0472">Membrane</keyword>
<dbReference type="EMBL" id="JBHSFQ010000039">
    <property type="protein sequence ID" value="MFC4565492.1"/>
    <property type="molecule type" value="Genomic_DNA"/>
</dbReference>
<keyword evidence="4 10" id="KW-0067">ATP-binding</keyword>